<organism evidence="5 6">
    <name type="scientific">Rotaria sordida</name>
    <dbReference type="NCBI Taxonomy" id="392033"/>
    <lineage>
        <taxon>Eukaryota</taxon>
        <taxon>Metazoa</taxon>
        <taxon>Spiralia</taxon>
        <taxon>Gnathifera</taxon>
        <taxon>Rotifera</taxon>
        <taxon>Eurotatoria</taxon>
        <taxon>Bdelloidea</taxon>
        <taxon>Philodinida</taxon>
        <taxon>Philodinidae</taxon>
        <taxon>Rotaria</taxon>
    </lineage>
</organism>
<dbReference type="PIRSF" id="PIRSF002122">
    <property type="entry name" value="RPS7p_RPS7a_RPS5e_RPS7o"/>
    <property type="match status" value="1"/>
</dbReference>
<keyword evidence="2" id="KW-0689">Ribosomal protein</keyword>
<evidence type="ECO:0000259" key="4">
    <source>
        <dbReference type="Pfam" id="PF00177"/>
    </source>
</evidence>
<dbReference type="InterPro" id="IPR000235">
    <property type="entry name" value="Ribosomal_uS7"/>
</dbReference>
<dbReference type="AlphaFoldDB" id="A0A814CQD4"/>
<keyword evidence="3" id="KW-0687">Ribonucleoprotein</keyword>
<dbReference type="EMBL" id="CAJNOL010000225">
    <property type="protein sequence ID" value="CAF0945397.1"/>
    <property type="molecule type" value="Genomic_DNA"/>
</dbReference>
<protein>
    <recommendedName>
        <fullName evidence="4">Small ribosomal subunit protein uS7 domain-containing protein</fullName>
    </recommendedName>
</protein>
<comment type="similarity">
    <text evidence="1">Belongs to the universal ribosomal protein uS7 family.</text>
</comment>
<reference evidence="5" key="1">
    <citation type="submission" date="2021-02" db="EMBL/GenBank/DDBJ databases">
        <authorList>
            <person name="Nowell W R."/>
        </authorList>
    </citation>
    <scope>NUCLEOTIDE SEQUENCE</scope>
</reference>
<dbReference type="SUPFAM" id="SSF47973">
    <property type="entry name" value="Ribosomal protein S7"/>
    <property type="match status" value="1"/>
</dbReference>
<evidence type="ECO:0000256" key="3">
    <source>
        <dbReference type="ARBA" id="ARBA00023274"/>
    </source>
</evidence>
<sequence length="243" mass="28435">MLKSSYLIRYSSFQFKRSFHLTIPSLTAGQTQYHGQKNSTWWDKYDSHVDPVQTRTDLLNMDDLDERHFRPVKPVIPTYQSFSCFHDPIISRVIGILLREGNRELVEELIHKTFRTMKLIQTGKYNRAKTKEERDSIECNPVTLLKQAIKNATPIVRLTRIAKGGTLYSVPIPISPIRATFTAIRLLIDSTHDARPHDQRFWTLFAKEIMDAAQNQGRTIKKKQEIHRNAELNRAYAHFKWQK</sequence>
<accession>A0A814CQD4</accession>
<evidence type="ECO:0000256" key="2">
    <source>
        <dbReference type="ARBA" id="ARBA00022980"/>
    </source>
</evidence>
<dbReference type="InterPro" id="IPR023798">
    <property type="entry name" value="Ribosomal_uS7_dom"/>
</dbReference>
<dbReference type="GO" id="GO:1990904">
    <property type="term" value="C:ribonucleoprotein complex"/>
    <property type="evidence" value="ECO:0007669"/>
    <property type="project" value="UniProtKB-KW"/>
</dbReference>
<dbReference type="GO" id="GO:0006412">
    <property type="term" value="P:translation"/>
    <property type="evidence" value="ECO:0007669"/>
    <property type="project" value="InterPro"/>
</dbReference>
<comment type="caution">
    <text evidence="5">The sequence shown here is derived from an EMBL/GenBank/DDBJ whole genome shotgun (WGS) entry which is preliminary data.</text>
</comment>
<evidence type="ECO:0000313" key="6">
    <source>
        <dbReference type="Proteomes" id="UP000663870"/>
    </source>
</evidence>
<evidence type="ECO:0000256" key="1">
    <source>
        <dbReference type="ARBA" id="ARBA00007151"/>
    </source>
</evidence>
<keyword evidence="6" id="KW-1185">Reference proteome</keyword>
<evidence type="ECO:0000313" key="5">
    <source>
        <dbReference type="EMBL" id="CAF0945397.1"/>
    </source>
</evidence>
<dbReference type="GO" id="GO:0005840">
    <property type="term" value="C:ribosome"/>
    <property type="evidence" value="ECO:0007669"/>
    <property type="project" value="UniProtKB-KW"/>
</dbReference>
<dbReference type="Proteomes" id="UP000663870">
    <property type="component" value="Unassembled WGS sequence"/>
</dbReference>
<proteinExistence type="inferred from homology"/>
<dbReference type="Pfam" id="PF00177">
    <property type="entry name" value="Ribosomal_S7"/>
    <property type="match status" value="1"/>
</dbReference>
<dbReference type="Gene3D" id="1.10.455.10">
    <property type="entry name" value="Ribosomal protein S7 domain"/>
    <property type="match status" value="1"/>
</dbReference>
<gene>
    <name evidence="5" type="ORF">JXQ802_LOCUS11388</name>
</gene>
<dbReference type="InterPro" id="IPR036823">
    <property type="entry name" value="Ribosomal_uS7_dom_sf"/>
</dbReference>
<feature type="domain" description="Small ribosomal subunit protein uS7" evidence="4">
    <location>
        <begin position="83"/>
        <end position="234"/>
    </location>
</feature>
<name>A0A814CQD4_9BILA</name>
<dbReference type="PANTHER" id="PTHR11205">
    <property type="entry name" value="RIBOSOMAL PROTEIN S7"/>
    <property type="match status" value="1"/>
</dbReference>